<keyword evidence="4" id="KW-1185">Reference proteome</keyword>
<dbReference type="InterPro" id="IPR007278">
    <property type="entry name" value="DUF397"/>
</dbReference>
<gene>
    <name evidence="3" type="ORF">ACFSJ0_42115</name>
</gene>
<name>A0ABW4GMT5_9ACTN</name>
<feature type="compositionally biased region" description="Basic and acidic residues" evidence="1">
    <location>
        <begin position="1"/>
        <end position="16"/>
    </location>
</feature>
<evidence type="ECO:0000259" key="2">
    <source>
        <dbReference type="Pfam" id="PF04149"/>
    </source>
</evidence>
<evidence type="ECO:0000256" key="1">
    <source>
        <dbReference type="SAM" id="MobiDB-lite"/>
    </source>
</evidence>
<dbReference type="Pfam" id="PF04149">
    <property type="entry name" value="DUF397"/>
    <property type="match status" value="1"/>
</dbReference>
<proteinExistence type="predicted"/>
<dbReference type="Proteomes" id="UP001597097">
    <property type="component" value="Unassembled WGS sequence"/>
</dbReference>
<protein>
    <submittedName>
        <fullName evidence="3">DUF397 domain-containing protein</fullName>
    </submittedName>
</protein>
<dbReference type="RefSeq" id="WP_219539280.1">
    <property type="nucleotide sequence ID" value="NZ_JAHKRM010000057.1"/>
</dbReference>
<dbReference type="EMBL" id="JBHUCM010000039">
    <property type="protein sequence ID" value="MFD1543699.1"/>
    <property type="molecule type" value="Genomic_DNA"/>
</dbReference>
<feature type="region of interest" description="Disordered" evidence="1">
    <location>
        <begin position="1"/>
        <end position="27"/>
    </location>
</feature>
<sequence length="73" mass="7872">MAHNDTPDLQHAEWRKSSHSGGDGGNCVEVATNLPGVIAVRNSRHRSDKPLIFTPSEWAAFLAGVNDGEFDIA</sequence>
<evidence type="ECO:0000313" key="3">
    <source>
        <dbReference type="EMBL" id="MFD1543699.1"/>
    </source>
</evidence>
<evidence type="ECO:0000313" key="4">
    <source>
        <dbReference type="Proteomes" id="UP001597097"/>
    </source>
</evidence>
<comment type="caution">
    <text evidence="3">The sequence shown here is derived from an EMBL/GenBank/DDBJ whole genome shotgun (WGS) entry which is preliminary data.</text>
</comment>
<feature type="domain" description="DUF397" evidence="2">
    <location>
        <begin position="12"/>
        <end position="65"/>
    </location>
</feature>
<reference evidence="4" key="1">
    <citation type="journal article" date="2019" name="Int. J. Syst. Evol. Microbiol.">
        <title>The Global Catalogue of Microorganisms (GCM) 10K type strain sequencing project: providing services to taxonomists for standard genome sequencing and annotation.</title>
        <authorList>
            <consortium name="The Broad Institute Genomics Platform"/>
            <consortium name="The Broad Institute Genome Sequencing Center for Infectious Disease"/>
            <person name="Wu L."/>
            <person name="Ma J."/>
        </authorList>
    </citation>
    <scope>NUCLEOTIDE SEQUENCE [LARGE SCALE GENOMIC DNA]</scope>
    <source>
        <strain evidence="4">CGMCC 1.15399</strain>
    </source>
</reference>
<accession>A0ABW4GMT5</accession>
<organism evidence="3 4">
    <name type="scientific">Nonomuraea guangzhouensis</name>
    <dbReference type="NCBI Taxonomy" id="1291555"/>
    <lineage>
        <taxon>Bacteria</taxon>
        <taxon>Bacillati</taxon>
        <taxon>Actinomycetota</taxon>
        <taxon>Actinomycetes</taxon>
        <taxon>Streptosporangiales</taxon>
        <taxon>Streptosporangiaceae</taxon>
        <taxon>Nonomuraea</taxon>
    </lineage>
</organism>